<reference evidence="4" key="1">
    <citation type="submission" date="2013-05" db="EMBL/GenBank/DDBJ databases">
        <title>Genome assembly of Cystobacter fuscus DSM 2262.</title>
        <authorList>
            <person name="Sharma G."/>
            <person name="Khatri I."/>
            <person name="Kaur C."/>
            <person name="Mayilraj S."/>
            <person name="Subramanian S."/>
        </authorList>
    </citation>
    <scope>NUCLEOTIDE SEQUENCE [LARGE SCALE GENOMIC DNA]</scope>
    <source>
        <strain evidence="4">DSM 2262</strain>
    </source>
</reference>
<evidence type="ECO:0000256" key="3">
    <source>
        <dbReference type="SAM" id="SignalP"/>
    </source>
</evidence>
<evidence type="ECO:0000256" key="1">
    <source>
        <dbReference type="ARBA" id="ARBA00022723"/>
    </source>
</evidence>
<feature type="signal peptide" evidence="3">
    <location>
        <begin position="1"/>
        <end position="21"/>
    </location>
</feature>
<dbReference type="GO" id="GO:0046872">
    <property type="term" value="F:metal ion binding"/>
    <property type="evidence" value="ECO:0007669"/>
    <property type="project" value="UniProtKB-KW"/>
</dbReference>
<dbReference type="GO" id="GO:0005737">
    <property type="term" value="C:cytoplasm"/>
    <property type="evidence" value="ECO:0007669"/>
    <property type="project" value="TreeGrafter"/>
</dbReference>
<gene>
    <name evidence="4" type="ORF">D187_000653</name>
</gene>
<proteinExistence type="predicted"/>
<evidence type="ECO:0000256" key="2">
    <source>
        <dbReference type="ARBA" id="ARBA00022801"/>
    </source>
</evidence>
<name>S9R825_CYSF2</name>
<protein>
    <submittedName>
        <fullName evidence="4">MutT/NUDIX family protein</fullName>
    </submittedName>
</protein>
<keyword evidence="2" id="KW-0378">Hydrolase</keyword>
<dbReference type="EMBL" id="ANAH02000001">
    <property type="protein sequence ID" value="EPX65228.1"/>
    <property type="molecule type" value="Genomic_DNA"/>
</dbReference>
<dbReference type="GO" id="GO:0008239">
    <property type="term" value="F:dipeptidyl-peptidase activity"/>
    <property type="evidence" value="ECO:0007669"/>
    <property type="project" value="TreeGrafter"/>
</dbReference>
<comment type="caution">
    <text evidence="4">The sequence shown here is derived from an EMBL/GenBank/DDBJ whole genome shotgun (WGS) entry which is preliminary data.</text>
</comment>
<dbReference type="Proteomes" id="UP000011682">
    <property type="component" value="Unassembled WGS sequence"/>
</dbReference>
<feature type="chain" id="PRO_5004568445" evidence="3">
    <location>
        <begin position="22"/>
        <end position="562"/>
    </location>
</feature>
<dbReference type="Pfam" id="PF03571">
    <property type="entry name" value="Peptidase_M49"/>
    <property type="match status" value="1"/>
</dbReference>
<accession>S9R825</accession>
<dbReference type="PANTHER" id="PTHR23422">
    <property type="entry name" value="DIPEPTIDYL PEPTIDASE III-RELATED"/>
    <property type="match status" value="1"/>
</dbReference>
<keyword evidence="3" id="KW-0732">Signal</keyword>
<evidence type="ECO:0000313" key="4">
    <source>
        <dbReference type="EMBL" id="EPX65228.1"/>
    </source>
</evidence>
<dbReference type="eggNOG" id="COG0457">
    <property type="taxonomic scope" value="Bacteria"/>
</dbReference>
<dbReference type="Gene3D" id="3.30.540.30">
    <property type="match status" value="1"/>
</dbReference>
<dbReference type="AlphaFoldDB" id="S9R825"/>
<dbReference type="InterPro" id="IPR039461">
    <property type="entry name" value="Peptidase_M49"/>
</dbReference>
<evidence type="ECO:0000313" key="5">
    <source>
        <dbReference type="Proteomes" id="UP000011682"/>
    </source>
</evidence>
<keyword evidence="1" id="KW-0479">Metal-binding</keyword>
<dbReference type="PANTHER" id="PTHR23422:SF9">
    <property type="entry name" value="ZN-DEPENDENT HYDROLASE"/>
    <property type="match status" value="1"/>
</dbReference>
<organism evidence="4 5">
    <name type="scientific">Cystobacter fuscus (strain ATCC 25194 / DSM 2262 / NBRC 100088 / M29)</name>
    <dbReference type="NCBI Taxonomy" id="1242864"/>
    <lineage>
        <taxon>Bacteria</taxon>
        <taxon>Pseudomonadati</taxon>
        <taxon>Myxococcota</taxon>
        <taxon>Myxococcia</taxon>
        <taxon>Myxococcales</taxon>
        <taxon>Cystobacterineae</taxon>
        <taxon>Archangiaceae</taxon>
        <taxon>Cystobacter</taxon>
    </lineage>
</organism>
<sequence>MKRTLRTLATTALLLSGVAGAAEPASAPARLPTAAELKRMTARFAPVDIQVDVSKLPESERRALAKILQAARIMDPLFMRQAWAGNETLLLSLLQDTSALGKERLHAFLLNKGPWSRLDHNAPFVPGVPAKPLEGNFYPAGATQAEVETWVRSLPEAQQRQATGFFTTVRRGPDGNFISVPYSVEYQGELSQAARLLLEAAELTTQPTLRAFLTQRAASFLNNDYYPSEVAWMDLDASIEPTIGPYEVYEDEWFNYKAAFEAFITVRDDTETQKLAKFSGELQELENALPIEPKLRNPRLGALAPIRVVNSLFSSGDGNRGVQTAAYNLPNDERVAAEKGTKRVMLKNIQEAKFQRVLLPIAQVALTPKDRKDVSFDAFFTHILMHELMHGLGPHNITVEGKQTTVRQALQAASSPLEEAKADVSGLWALQRLVDKGVIGKEMERTMYTTFLASMFRSIRFGTSEAHGKGIAVLLNHFLDTGAVVVNKDGTFSVVKEKIRESVTALTKQIMELQAAGNRAAAESLLETRGVVRPEVKRVLDKLENVPVDIEPRYVTADTLAR</sequence>
<keyword evidence="5" id="KW-1185">Reference proteome</keyword>
<dbReference type="OrthoDB" id="9812747at2"/>
<dbReference type="RefSeq" id="WP_002622930.1">
    <property type="nucleotide sequence ID" value="NZ_ANAH02000001.1"/>
</dbReference>